<dbReference type="PROSITE" id="PS00138">
    <property type="entry name" value="SUBTILASE_SER"/>
    <property type="match status" value="1"/>
</dbReference>
<feature type="active site" description="Charge relay system" evidence="4 5">
    <location>
        <position position="240"/>
    </location>
</feature>
<dbReference type="RefSeq" id="WP_072744965.1">
    <property type="nucleotide sequence ID" value="NZ_FQXR01000013.1"/>
</dbReference>
<dbReference type="InterPro" id="IPR015500">
    <property type="entry name" value="Peptidase_S8_subtilisin-rel"/>
</dbReference>
<dbReference type="Proteomes" id="UP000184389">
    <property type="component" value="Unassembled WGS sequence"/>
</dbReference>
<dbReference type="OrthoDB" id="1699244at2"/>
<dbReference type="SUPFAM" id="SSF52743">
    <property type="entry name" value="Subtilisin-like"/>
    <property type="match status" value="1"/>
</dbReference>
<organism evidence="8 9">
    <name type="scientific">Sporanaerobacter acetigenes DSM 13106</name>
    <dbReference type="NCBI Taxonomy" id="1123281"/>
    <lineage>
        <taxon>Bacteria</taxon>
        <taxon>Bacillati</taxon>
        <taxon>Bacillota</taxon>
        <taxon>Tissierellia</taxon>
        <taxon>Tissierellales</taxon>
        <taxon>Sporanaerobacteraceae</taxon>
        <taxon>Sporanaerobacter</taxon>
    </lineage>
</organism>
<evidence type="ECO:0000256" key="2">
    <source>
        <dbReference type="ARBA" id="ARBA00022801"/>
    </source>
</evidence>
<comment type="similarity">
    <text evidence="5">Belongs to the peptidase S8 family.</text>
</comment>
<sequence>MRKFFKRNISLILTAVLLLSIFSASLPVSAEENPNSPTIYLKGMENNTKAKPSVSSTLTNKIYDNGETGPYVVSFDGPVYDYMKTEIENSGAIIEEYIPDFSFLVMMTPEVAESVSKISYVKDVIVYEPLFKIDPDFVDDFGNIKDMGEIKVRILTFDDTNAENQIQSFNIKEMENDPDSIIALIDSEEIMKLANLNSVKFIEPVPEFQLFNDVAKEYMGTEGIWNLGYTGEGQVVGIADTGLDTGKNDSSMHRDFQGRIDRIIPLGRSTADDPHGHGTHVAGSVLGDGSRSNGQIKGMAPRAHLVFQSVLDSRNGLGGLPNDLNDLFRQSWNEGARIHTNSWGASGSGVYNTNSRQVDEYLWGNNNMIILFAAGNEGYSKISGTTVYNSIGSPGTAKNCITVGASENYRPEKGQLGDNPNEIASFSSRGTCKDGRVKPDIVAPGTWILSTKSSKAPTSNFWGEYNDYYAYMGGTSMATPLTAGAVAIAREYMMKEWNHTPSSAMMKAAVVNGATDMGYGYPSRDQGWGRINLVDSLKSKQYEYSDQERSLSTGQVVNYTYSIKSDKTPLKASLVWTDYPGSTSASKALVNDLDLKITSPSGVVYYGNDFTKPFDSEIDRLNNVENIFIENPELGNYKVEVIAYNVPQGPQSFALFASGDFGTASGDVEAPICNITSPSNGATVNGNVSITADANDNIGIIKVEFYVDGENIGTSTRVPYSMNWDTTKVSNGTHKIQVKAYDAAGNVGISEEISVVVENEVEEPGTEYVTETYSGSASWWGSYEKDIDVTATGKITVELSDMYFGSDLSMKLYDSSGNMVAKGTNSISYDASAIGKYKIVVSTDWVEYFTMKVIYPIAK</sequence>
<dbReference type="Pfam" id="PF17957">
    <property type="entry name" value="Big_7"/>
    <property type="match status" value="1"/>
</dbReference>
<dbReference type="InterPro" id="IPR051048">
    <property type="entry name" value="Peptidase_S8/S53_subtilisin"/>
</dbReference>
<dbReference type="CDD" id="cd04842">
    <property type="entry name" value="Peptidases_S8_Kp43_protease"/>
    <property type="match status" value="1"/>
</dbReference>
<protein>
    <submittedName>
        <fullName evidence="8">Subtilase family protein</fullName>
    </submittedName>
</protein>
<dbReference type="InterPro" id="IPR000209">
    <property type="entry name" value="Peptidase_S8/S53_dom"/>
</dbReference>
<dbReference type="GO" id="GO:0006508">
    <property type="term" value="P:proteolysis"/>
    <property type="evidence" value="ECO:0007669"/>
    <property type="project" value="UniProtKB-KW"/>
</dbReference>
<dbReference type="SUPFAM" id="SSF49785">
    <property type="entry name" value="Galactose-binding domain-like"/>
    <property type="match status" value="1"/>
</dbReference>
<dbReference type="PANTHER" id="PTHR43399">
    <property type="entry name" value="SUBTILISIN-RELATED"/>
    <property type="match status" value="1"/>
</dbReference>
<dbReference type="InterPro" id="IPR022398">
    <property type="entry name" value="Peptidase_S8_His-AS"/>
</dbReference>
<evidence type="ECO:0000259" key="7">
    <source>
        <dbReference type="Pfam" id="PF00082"/>
    </source>
</evidence>
<dbReference type="AlphaFoldDB" id="A0A1M5YN97"/>
<feature type="active site" description="Charge relay system" evidence="4 5">
    <location>
        <position position="277"/>
    </location>
</feature>
<evidence type="ECO:0000313" key="9">
    <source>
        <dbReference type="Proteomes" id="UP000184389"/>
    </source>
</evidence>
<accession>A0A1M5YN97</accession>
<keyword evidence="1 5" id="KW-0645">Protease</keyword>
<dbReference type="Pfam" id="PF00082">
    <property type="entry name" value="Peptidase_S8"/>
    <property type="match status" value="1"/>
</dbReference>
<dbReference type="InterPro" id="IPR013783">
    <property type="entry name" value="Ig-like_fold"/>
</dbReference>
<dbReference type="GO" id="GO:0004252">
    <property type="term" value="F:serine-type endopeptidase activity"/>
    <property type="evidence" value="ECO:0007669"/>
    <property type="project" value="UniProtKB-UniRule"/>
</dbReference>
<dbReference type="InterPro" id="IPR008979">
    <property type="entry name" value="Galactose-bd-like_sf"/>
</dbReference>
<dbReference type="Gene3D" id="3.40.50.200">
    <property type="entry name" value="Peptidase S8/S53 domain"/>
    <property type="match status" value="1"/>
</dbReference>
<evidence type="ECO:0000256" key="3">
    <source>
        <dbReference type="ARBA" id="ARBA00022825"/>
    </source>
</evidence>
<dbReference type="PROSITE" id="PS51892">
    <property type="entry name" value="SUBTILASE"/>
    <property type="match status" value="1"/>
</dbReference>
<dbReference type="InterPro" id="IPR034058">
    <property type="entry name" value="TagA/B/C/D_pept_dom"/>
</dbReference>
<keyword evidence="9" id="KW-1185">Reference proteome</keyword>
<evidence type="ECO:0000313" key="8">
    <source>
        <dbReference type="EMBL" id="SHI13451.1"/>
    </source>
</evidence>
<feature type="signal peptide" evidence="6">
    <location>
        <begin position="1"/>
        <end position="30"/>
    </location>
</feature>
<keyword evidence="3 5" id="KW-0720">Serine protease</keyword>
<gene>
    <name evidence="8" type="ORF">SAMN02745180_02324</name>
</gene>
<reference evidence="8 9" key="1">
    <citation type="submission" date="2016-11" db="EMBL/GenBank/DDBJ databases">
        <authorList>
            <person name="Jaros S."/>
            <person name="Januszkiewicz K."/>
            <person name="Wedrychowicz H."/>
        </authorList>
    </citation>
    <scope>NUCLEOTIDE SEQUENCE [LARGE SCALE GENOMIC DNA]</scope>
    <source>
        <strain evidence="8 9">DSM 13106</strain>
    </source>
</reference>
<proteinExistence type="inferred from homology"/>
<evidence type="ECO:0000256" key="1">
    <source>
        <dbReference type="ARBA" id="ARBA00022670"/>
    </source>
</evidence>
<dbReference type="PROSITE" id="PS00137">
    <property type="entry name" value="SUBTILASE_HIS"/>
    <property type="match status" value="1"/>
</dbReference>
<evidence type="ECO:0000256" key="5">
    <source>
        <dbReference type="PROSITE-ProRule" id="PRU01240"/>
    </source>
</evidence>
<dbReference type="PANTHER" id="PTHR43399:SF5">
    <property type="entry name" value="PEPTIDASE S8 FAMILY WITH PROTEASE-ASSOCIATED DOMAIN"/>
    <property type="match status" value="1"/>
</dbReference>
<dbReference type="Gene3D" id="2.60.40.10">
    <property type="entry name" value="Immunoglobulins"/>
    <property type="match status" value="1"/>
</dbReference>
<evidence type="ECO:0000256" key="4">
    <source>
        <dbReference type="PIRSR" id="PIRSR615500-1"/>
    </source>
</evidence>
<dbReference type="PRINTS" id="PR00723">
    <property type="entry name" value="SUBTILISIN"/>
</dbReference>
<feature type="domain" description="Peptidase S8/S53" evidence="7">
    <location>
        <begin position="231"/>
        <end position="529"/>
    </location>
</feature>
<dbReference type="STRING" id="1123281.SAMN02745180_02324"/>
<keyword evidence="2 5" id="KW-0378">Hydrolase</keyword>
<dbReference type="EMBL" id="FQXR01000013">
    <property type="protein sequence ID" value="SHI13451.1"/>
    <property type="molecule type" value="Genomic_DNA"/>
</dbReference>
<dbReference type="InterPro" id="IPR036852">
    <property type="entry name" value="Peptidase_S8/S53_dom_sf"/>
</dbReference>
<dbReference type="InterPro" id="IPR023828">
    <property type="entry name" value="Peptidase_S8_Ser-AS"/>
</dbReference>
<keyword evidence="6" id="KW-0732">Signal</keyword>
<feature type="chain" id="PRO_5009915318" evidence="6">
    <location>
        <begin position="31"/>
        <end position="859"/>
    </location>
</feature>
<dbReference type="Gene3D" id="2.60.120.380">
    <property type="match status" value="1"/>
</dbReference>
<feature type="active site" description="Charge relay system" evidence="4 5">
    <location>
        <position position="476"/>
    </location>
</feature>
<name>A0A1M5YN97_9FIRM</name>
<evidence type="ECO:0000256" key="6">
    <source>
        <dbReference type="SAM" id="SignalP"/>
    </source>
</evidence>